<reference evidence="1 2" key="1">
    <citation type="submission" date="2012-01" db="EMBL/GenBank/DDBJ databases">
        <title>Complete sequence of Desulfotomaculum gibsoniae DSM 7213.</title>
        <authorList>
            <consortium name="US DOE Joint Genome Institute"/>
            <person name="Lucas S."/>
            <person name="Han J."/>
            <person name="Lapidus A."/>
            <person name="Cheng J.-F."/>
            <person name="Goodwin L."/>
            <person name="Pitluck S."/>
            <person name="Peters L."/>
            <person name="Ovchinnikova G."/>
            <person name="Teshima H."/>
            <person name="Detter J.C."/>
            <person name="Han C."/>
            <person name="Tapia R."/>
            <person name="Land M."/>
            <person name="Hauser L."/>
            <person name="Kyrpides N."/>
            <person name="Ivanova N."/>
            <person name="Pagani I."/>
            <person name="Parshina S."/>
            <person name="Plugge C."/>
            <person name="Muyzer G."/>
            <person name="Kuever J."/>
            <person name="Ivanova A."/>
            <person name="Nazina T."/>
            <person name="Klenk H.-P."/>
            <person name="Brambilla E."/>
            <person name="Spring S."/>
            <person name="Stams A.F."/>
            <person name="Woyke T."/>
        </authorList>
    </citation>
    <scope>NUCLEOTIDE SEQUENCE [LARGE SCALE GENOMIC DNA]</scope>
    <source>
        <strain evidence="1 2">DSM 7213</strain>
    </source>
</reference>
<dbReference type="HOGENOM" id="CLU_2522123_0_0_9"/>
<evidence type="ECO:0000313" key="1">
    <source>
        <dbReference type="EMBL" id="AGL02301.1"/>
    </source>
</evidence>
<protein>
    <submittedName>
        <fullName evidence="1">Uncharacterized protein</fullName>
    </submittedName>
</protein>
<dbReference type="AlphaFoldDB" id="R4KRS0"/>
<dbReference type="Proteomes" id="UP000013520">
    <property type="component" value="Chromosome"/>
</dbReference>
<dbReference type="KEGG" id="dgi:Desgi_2903"/>
<proteinExistence type="predicted"/>
<evidence type="ECO:0000313" key="2">
    <source>
        <dbReference type="Proteomes" id="UP000013520"/>
    </source>
</evidence>
<accession>R4KRS0</accession>
<dbReference type="RefSeq" id="WP_006520848.1">
    <property type="nucleotide sequence ID" value="NC_021184.1"/>
</dbReference>
<dbReference type="eggNOG" id="COG0731">
    <property type="taxonomic scope" value="Bacteria"/>
</dbReference>
<dbReference type="STRING" id="767817.Desgi_2903"/>
<sequence>MYTGRCHQDAYHSIGINNIPPKTCDIVNDLLSISSVHPVREDIVNEILEKRNVDKAVIDDLLKRDMIVEFLYEGKKFYRKNIKK</sequence>
<dbReference type="EMBL" id="CP003273">
    <property type="protein sequence ID" value="AGL02301.1"/>
    <property type="molecule type" value="Genomic_DNA"/>
</dbReference>
<gene>
    <name evidence="1" type="ORF">Desgi_2903</name>
</gene>
<name>R4KRS0_9FIRM</name>
<organism evidence="1 2">
    <name type="scientific">Desulfoscipio gibsoniae DSM 7213</name>
    <dbReference type="NCBI Taxonomy" id="767817"/>
    <lineage>
        <taxon>Bacteria</taxon>
        <taxon>Bacillati</taxon>
        <taxon>Bacillota</taxon>
        <taxon>Clostridia</taxon>
        <taxon>Eubacteriales</taxon>
        <taxon>Desulfallaceae</taxon>
        <taxon>Desulfoscipio</taxon>
    </lineage>
</organism>
<keyword evidence="2" id="KW-1185">Reference proteome</keyword>